<dbReference type="PANTHER" id="PTHR28002:SF1">
    <property type="entry name" value="MIOREX COMPLEX COMPONENT 11"/>
    <property type="match status" value="1"/>
</dbReference>
<comment type="caution">
    <text evidence="3">The sequence shown here is derived from an EMBL/GenBank/DDBJ whole genome shotgun (WGS) entry which is preliminary data.</text>
</comment>
<feature type="region of interest" description="Disordered" evidence="1">
    <location>
        <begin position="23"/>
        <end position="95"/>
    </location>
</feature>
<proteinExistence type="predicted"/>
<dbReference type="Proteomes" id="UP001197093">
    <property type="component" value="Unassembled WGS sequence"/>
</dbReference>
<dbReference type="EMBL" id="JAHCVI010000002">
    <property type="protein sequence ID" value="KAG7288922.1"/>
    <property type="molecule type" value="Genomic_DNA"/>
</dbReference>
<keyword evidence="4" id="KW-1185">Reference proteome</keyword>
<keyword evidence="2" id="KW-1133">Transmembrane helix</keyword>
<reference evidence="3" key="1">
    <citation type="submission" date="2023-02" db="EMBL/GenBank/DDBJ databases">
        <authorList>
            <person name="Palmer J.M."/>
        </authorList>
    </citation>
    <scope>NUCLEOTIDE SEQUENCE</scope>
    <source>
        <strain evidence="3">FW57</strain>
    </source>
</reference>
<feature type="transmembrane region" description="Helical" evidence="2">
    <location>
        <begin position="125"/>
        <end position="152"/>
    </location>
</feature>
<evidence type="ECO:0000256" key="1">
    <source>
        <dbReference type="SAM" id="MobiDB-lite"/>
    </source>
</evidence>
<evidence type="ECO:0000313" key="3">
    <source>
        <dbReference type="EMBL" id="KAG7288922.1"/>
    </source>
</evidence>
<feature type="compositionally biased region" description="Low complexity" evidence="1">
    <location>
        <begin position="61"/>
        <end position="93"/>
    </location>
</feature>
<keyword evidence="2" id="KW-0472">Membrane</keyword>
<dbReference type="GO" id="GO:0005739">
    <property type="term" value="C:mitochondrion"/>
    <property type="evidence" value="ECO:0007669"/>
    <property type="project" value="TreeGrafter"/>
</dbReference>
<evidence type="ECO:0000256" key="2">
    <source>
        <dbReference type="SAM" id="Phobius"/>
    </source>
</evidence>
<gene>
    <name evidence="3" type="ORF">NEMBOFW57_005282</name>
</gene>
<feature type="compositionally biased region" description="Low complexity" evidence="1">
    <location>
        <begin position="41"/>
        <end position="54"/>
    </location>
</feature>
<dbReference type="InterPro" id="IPR018811">
    <property type="entry name" value="MRX11"/>
</dbReference>
<keyword evidence="2" id="KW-0812">Transmembrane</keyword>
<evidence type="ECO:0000313" key="4">
    <source>
        <dbReference type="Proteomes" id="UP001197093"/>
    </source>
</evidence>
<name>A0AAD4F013_9PEZI</name>
<dbReference type="Pfam" id="PF10306">
    <property type="entry name" value="FLILHELTA"/>
    <property type="match status" value="1"/>
</dbReference>
<sequence length="186" mass="20281">MRPLQPLQPPPNTLQFLTRFLGRPPAPRRASRTFSTRPHHPSTTTAPRTRTPLRANRKYGTTPTPKQTPTSSTTTSSTTAAAATGGGAAAAAETSHRTAARADAILARLPAPLRRYASRLRGAPVAHVVAFLVLHELTAVVPLLGLFGLFHYTEHVPVAWMVGHYGGYVREGVGRFERYFRRKRAG</sequence>
<organism evidence="3 4">
    <name type="scientific">Staphylotrichum longicolle</name>
    <dbReference type="NCBI Taxonomy" id="669026"/>
    <lineage>
        <taxon>Eukaryota</taxon>
        <taxon>Fungi</taxon>
        <taxon>Dikarya</taxon>
        <taxon>Ascomycota</taxon>
        <taxon>Pezizomycotina</taxon>
        <taxon>Sordariomycetes</taxon>
        <taxon>Sordariomycetidae</taxon>
        <taxon>Sordariales</taxon>
        <taxon>Chaetomiaceae</taxon>
        <taxon>Staphylotrichum</taxon>
    </lineage>
</organism>
<protein>
    <submittedName>
        <fullName evidence="3">Uncharacterized protein</fullName>
    </submittedName>
</protein>
<dbReference type="AlphaFoldDB" id="A0AAD4F013"/>
<dbReference type="PANTHER" id="PTHR28002">
    <property type="entry name" value="MIOREX COMPLEX COMPONENT 11"/>
    <property type="match status" value="1"/>
</dbReference>
<accession>A0AAD4F013</accession>